<evidence type="ECO:0000256" key="1">
    <source>
        <dbReference type="SAM" id="MobiDB-lite"/>
    </source>
</evidence>
<feature type="region of interest" description="Disordered" evidence="1">
    <location>
        <begin position="94"/>
        <end position="116"/>
    </location>
</feature>
<dbReference type="AlphaFoldDB" id="A0A2N0X9G5"/>
<sequence>MAYPAGEVTGSIKHLGATITFHNTAVLAAYLPADLRCQPGFDHLRYTLSESFGKAPQYADPTHLAVWAEGYNAGVDHLAAALGLSDDEVHEALQGYTPTPEPKQAPYLGDDDEDFLNDSTITVSNWKEN</sequence>
<evidence type="ECO:0000313" key="3">
    <source>
        <dbReference type="Proteomes" id="UP000233249"/>
    </source>
</evidence>
<evidence type="ECO:0000313" key="2">
    <source>
        <dbReference type="EMBL" id="PKF69345.1"/>
    </source>
</evidence>
<dbReference type="Proteomes" id="UP000233249">
    <property type="component" value="Unassembled WGS sequence"/>
</dbReference>
<proteinExistence type="predicted"/>
<organism evidence="2 3">
    <name type="scientific">Corynebacterium mastitidis</name>
    <dbReference type="NCBI Taxonomy" id="161890"/>
    <lineage>
        <taxon>Bacteria</taxon>
        <taxon>Bacillati</taxon>
        <taxon>Actinomycetota</taxon>
        <taxon>Actinomycetes</taxon>
        <taxon>Mycobacteriales</taxon>
        <taxon>Corynebacteriaceae</taxon>
        <taxon>Corynebacterium</taxon>
    </lineage>
</organism>
<dbReference type="RefSeq" id="WP_101173029.1">
    <property type="nucleotide sequence ID" value="NZ_PJAF01000004.1"/>
</dbReference>
<dbReference type="EMBL" id="PJAF01000004">
    <property type="protein sequence ID" value="PKF69345.1"/>
    <property type="molecule type" value="Genomic_DNA"/>
</dbReference>
<accession>A0A2N0X9G5</accession>
<protein>
    <submittedName>
        <fullName evidence="2">Uncharacterized protein</fullName>
    </submittedName>
</protein>
<name>A0A2N0X9G5_9CORY</name>
<gene>
    <name evidence="2" type="ORF">CXB45_02390</name>
</gene>
<reference evidence="2 3" key="1">
    <citation type="submission" date="2017-12" db="EMBL/GenBank/DDBJ databases">
        <title>Corynebacterium mastitidis 16-1433 Genome.</title>
        <authorList>
            <person name="Gulvik C.A."/>
        </authorList>
    </citation>
    <scope>NUCLEOTIDE SEQUENCE [LARGE SCALE GENOMIC DNA]</scope>
    <source>
        <strain evidence="2 3">16-1433</strain>
    </source>
</reference>
<comment type="caution">
    <text evidence="2">The sequence shown here is derived from an EMBL/GenBank/DDBJ whole genome shotgun (WGS) entry which is preliminary data.</text>
</comment>